<proteinExistence type="predicted"/>
<dbReference type="PANTHER" id="PTHR35859:SF1">
    <property type="entry name" value="NONSELECTIVE CATION CHANNEL PROTEIN"/>
    <property type="match status" value="1"/>
</dbReference>
<feature type="domain" description="Calcium channel YVC1-like C-terminal transmembrane" evidence="3">
    <location>
        <begin position="257"/>
        <end position="534"/>
    </location>
</feature>
<evidence type="ECO:0000256" key="1">
    <source>
        <dbReference type="SAM" id="Phobius"/>
    </source>
</evidence>
<dbReference type="Proteomes" id="UP001345691">
    <property type="component" value="Unassembled WGS sequence"/>
</dbReference>
<feature type="domain" description="YVC1 N-terminal linker helical" evidence="2">
    <location>
        <begin position="43"/>
        <end position="222"/>
    </location>
</feature>
<gene>
    <name evidence="4" type="primary">YVC1</name>
    <name evidence="4" type="ORF">LTR69_000281</name>
</gene>
<evidence type="ECO:0000259" key="3">
    <source>
        <dbReference type="Pfam" id="PF23317"/>
    </source>
</evidence>
<keyword evidence="1" id="KW-0812">Transmembrane</keyword>
<feature type="transmembrane region" description="Helical" evidence="1">
    <location>
        <begin position="374"/>
        <end position="392"/>
    </location>
</feature>
<accession>A0ABR0JQA2</accession>
<evidence type="ECO:0000313" key="5">
    <source>
        <dbReference type="Proteomes" id="UP001345691"/>
    </source>
</evidence>
<protein>
    <submittedName>
        <fullName evidence="4">Calcium channel yvc1</fullName>
    </submittedName>
</protein>
<name>A0ABR0JQA2_9EURO</name>
<dbReference type="EMBL" id="JAVRRF010000001">
    <property type="protein sequence ID" value="KAK5068163.1"/>
    <property type="molecule type" value="Genomic_DNA"/>
</dbReference>
<feature type="transmembrane region" description="Helical" evidence="1">
    <location>
        <begin position="434"/>
        <end position="455"/>
    </location>
</feature>
<dbReference type="InterPro" id="IPR056337">
    <property type="entry name" value="LHD_YVC1"/>
</dbReference>
<evidence type="ECO:0000259" key="2">
    <source>
        <dbReference type="Pfam" id="PF23190"/>
    </source>
</evidence>
<dbReference type="Pfam" id="PF23317">
    <property type="entry name" value="YVC1_C"/>
    <property type="match status" value="1"/>
</dbReference>
<organism evidence="4 5">
    <name type="scientific">Exophiala sideris</name>
    <dbReference type="NCBI Taxonomy" id="1016849"/>
    <lineage>
        <taxon>Eukaryota</taxon>
        <taxon>Fungi</taxon>
        <taxon>Dikarya</taxon>
        <taxon>Ascomycota</taxon>
        <taxon>Pezizomycotina</taxon>
        <taxon>Eurotiomycetes</taxon>
        <taxon>Chaetothyriomycetidae</taxon>
        <taxon>Chaetothyriales</taxon>
        <taxon>Herpotrichiellaceae</taxon>
        <taxon>Exophiala</taxon>
    </lineage>
</organism>
<keyword evidence="1" id="KW-0472">Membrane</keyword>
<feature type="transmembrane region" description="Helical" evidence="1">
    <location>
        <begin position="521"/>
        <end position="539"/>
    </location>
</feature>
<keyword evidence="1" id="KW-1133">Transmembrane helix</keyword>
<reference evidence="4 5" key="1">
    <citation type="submission" date="2023-08" db="EMBL/GenBank/DDBJ databases">
        <title>Black Yeasts Isolated from many extreme environments.</title>
        <authorList>
            <person name="Coleine C."/>
            <person name="Stajich J.E."/>
            <person name="Selbmann L."/>
        </authorList>
    </citation>
    <scope>NUCLEOTIDE SEQUENCE [LARGE SCALE GENOMIC DNA]</scope>
    <source>
        <strain evidence="4 5">CCFEE 6328</strain>
    </source>
</reference>
<keyword evidence="5" id="KW-1185">Reference proteome</keyword>
<comment type="caution">
    <text evidence="4">The sequence shown here is derived from an EMBL/GenBank/DDBJ whole genome shotgun (WGS) entry which is preliminary data.</text>
</comment>
<evidence type="ECO:0000313" key="4">
    <source>
        <dbReference type="EMBL" id="KAK5068163.1"/>
    </source>
</evidence>
<feature type="transmembrane region" description="Helical" evidence="1">
    <location>
        <begin position="296"/>
        <end position="315"/>
    </location>
</feature>
<dbReference type="InterPro" id="IPR052971">
    <property type="entry name" value="TRP_calcium_channel"/>
</dbReference>
<feature type="transmembrane region" description="Helical" evidence="1">
    <location>
        <begin position="267"/>
        <end position="284"/>
    </location>
</feature>
<sequence length="620" mass="71620">MGKWSQLLGRGNRDTRHIRDEMRRLLPTNSEDLPATAFPAKEVTKVALRLKYQIEEVIPIELPEEKIEAANSGIITQKVVETAKEAGGEDYAACVVYCLLVCKRWFLRQAALELWDADLHDVRAVACEIIAKRIIEDEEDQEYLMQKVLLQRYSVLRKNEETQPANVIERAVDLHCLTVIGSSGYQKCIKYLWRGWIHQDDRAPGNFCFYADRDNTNYWAHLNPDRMRTPLYQNVTQISLSLIYLGLFTGAVNTINEDGDLDVVEGILYLMTFGFICDEIAKLWKVGIYYFGFWNAFNNCLYALLTASFVIRMIALSHSPNEHDEKRAQLNRLGYHIFCVSAPMFWMRLLLYLDTFRFFGAMLVVLKVMMRESLIFFLLLIVVCVGFLQAFVGLNQVEGTSSITTFVVTAMANAIMQSPDFEGFDNYAHPFGLILYYIFTFVVMVILLNILIALYNSAYESITDNAIDEYMAMFAQKTLQFVRAPDENVFIAPFNLIELFFLIIPFEWWMDSDRYARLNNYVMGVIYSPLLLITAAVEARQAHTVRDNRKRGEEDDDTIEEWEELESEINFESEGWDKRVQSTKPVVEVDADVLEIRELKGQINELRDMLRAMSAEPEDK</sequence>
<dbReference type="Pfam" id="PF23190">
    <property type="entry name" value="LHD_TRPY1"/>
    <property type="match status" value="1"/>
</dbReference>
<feature type="transmembrane region" description="Helical" evidence="1">
    <location>
        <begin position="235"/>
        <end position="255"/>
    </location>
</feature>
<feature type="transmembrane region" description="Helical" evidence="1">
    <location>
        <begin position="489"/>
        <end position="509"/>
    </location>
</feature>
<dbReference type="PANTHER" id="PTHR35859">
    <property type="entry name" value="NONSELECTIVE CATION CHANNEL PROTEIN"/>
    <property type="match status" value="1"/>
</dbReference>
<dbReference type="InterPro" id="IPR056336">
    <property type="entry name" value="YVC1_C"/>
</dbReference>